<evidence type="ECO:0000256" key="2">
    <source>
        <dbReference type="ARBA" id="ARBA00022812"/>
    </source>
</evidence>
<dbReference type="Pfam" id="PF01677">
    <property type="entry name" value="Herpes_UL7"/>
    <property type="match status" value="1"/>
</dbReference>
<dbReference type="GO" id="GO:0044423">
    <property type="term" value="C:virion component"/>
    <property type="evidence" value="ECO:0007669"/>
    <property type="project" value="UniProtKB-KW"/>
</dbReference>
<keyword evidence="6" id="KW-1185">Reference proteome</keyword>
<dbReference type="RefSeq" id="YP_010801454.1">
    <property type="nucleotide sequence ID" value="NC_076964.1"/>
</dbReference>
<keyword evidence="1" id="KW-0920">Virion tegument</keyword>
<dbReference type="EMBL" id="MT012704">
    <property type="protein sequence ID" value="QPI70166.1"/>
    <property type="molecule type" value="Genomic_DNA"/>
</dbReference>
<evidence type="ECO:0000256" key="4">
    <source>
        <dbReference type="ARBA" id="ARBA00023200"/>
    </source>
</evidence>
<dbReference type="GeneID" id="80540163"/>
<reference evidence="5" key="1">
    <citation type="journal article" date="2020" name="Emerg. Infect. Dis.">
        <title>Identification of a Novel alpha-herpesvirus Associated with Ulcerative Stomatitis in Donkeys.</title>
        <authorList>
            <person name="Martella V."/>
            <person name="Lanave G."/>
            <person name="Camero M."/>
            <person name="Larocca V."/>
            <person name="Lorusso E."/>
            <person name="Catella C."/>
            <person name="Capozza P."/>
            <person name="Tempesta M."/>
            <person name="Buonavoglia C."/>
        </authorList>
    </citation>
    <scope>NUCLEOTIDE SEQUENCE</scope>
    <source>
        <strain evidence="5">AsHV/Bari/2011/740</strain>
    </source>
</reference>
<dbReference type="InterPro" id="IPR002600">
    <property type="entry name" value="Herpes_UL7"/>
</dbReference>
<dbReference type="Proteomes" id="UP001143705">
    <property type="component" value="Segment"/>
</dbReference>
<accession>A0A7S9VMA4</accession>
<protein>
    <submittedName>
        <fullName evidence="5">Tegument protein UL7</fullName>
    </submittedName>
</protein>
<name>A0A7S9VMA4_9ALPH</name>
<evidence type="ECO:0000256" key="1">
    <source>
        <dbReference type="ARBA" id="ARBA00022580"/>
    </source>
</evidence>
<evidence type="ECO:0000256" key="3">
    <source>
        <dbReference type="ARBA" id="ARBA00022844"/>
    </source>
</evidence>
<evidence type="ECO:0000313" key="5">
    <source>
        <dbReference type="EMBL" id="QPI70166.1"/>
    </source>
</evidence>
<proteinExistence type="inferred from homology"/>
<keyword evidence="2" id="KW-1040">Host Golgi apparatus</keyword>
<organism evidence="5 6">
    <name type="scientific">Equid herpesvirus 6</name>
    <dbReference type="NCBI Taxonomy" id="173566"/>
    <lineage>
        <taxon>Viruses</taxon>
        <taxon>Duplodnaviria</taxon>
        <taxon>Heunggongvirae</taxon>
        <taxon>Peploviricota</taxon>
        <taxon>Herviviricetes</taxon>
        <taxon>Herpesvirales</taxon>
        <taxon>Orthoherpesviridae</taxon>
        <taxon>Alphaherpesvirinae</taxon>
        <taxon>Varicellovirus</taxon>
    </lineage>
</organism>
<sequence length="311" mass="34123">MEQAAQSPGAAAPVGIDPLANSATVEELIEATSSDDEAVAALVENLVWHATPRFVCEVREVEGLPPSFTTTSVASLRVDGASGKLLLTLDGRDAETACEDYMRECLALPAFKGFSFFVVTPLEDRVNTLGVAPILLRHRMVLFRPANLTDFTLCVLQMYLESCCDERATSSLFVQVEVFLRRLARTVTPVAKMRKLMYVGVSWVFNTLMSVTSHNPFDQSRVLPNYAMAKMLVGGAKNPPAILEAIYNAGYGSRLTPRSLRRCPAGVMRCRKALLNAPLFTQIVVDTLYSWWVASSEKLGPSSLYVLYDGD</sequence>
<keyword evidence="4" id="KW-1035">Host cytoplasm</keyword>
<keyword evidence="3" id="KW-0946">Virion</keyword>
<dbReference type="HAMAP" id="MF_04038">
    <property type="entry name" value="HSV_CEP1"/>
    <property type="match status" value="1"/>
</dbReference>
<evidence type="ECO:0000313" key="6">
    <source>
        <dbReference type="Proteomes" id="UP001143705"/>
    </source>
</evidence>
<dbReference type="KEGG" id="vg:80540163"/>